<dbReference type="Gene3D" id="3.30.450.20">
    <property type="entry name" value="PAS domain"/>
    <property type="match status" value="1"/>
</dbReference>
<dbReference type="InterPro" id="IPR035965">
    <property type="entry name" value="PAS-like_dom_sf"/>
</dbReference>
<dbReference type="InterPro" id="IPR000014">
    <property type="entry name" value="PAS"/>
</dbReference>
<comment type="caution">
    <text evidence="3">The sequence shown here is derived from an EMBL/GenBank/DDBJ whole genome shotgun (WGS) entry which is preliminary data.</text>
</comment>
<feature type="domain" description="EAL" evidence="1">
    <location>
        <begin position="390"/>
        <end position="648"/>
    </location>
</feature>
<dbReference type="PROSITE" id="PS50887">
    <property type="entry name" value="GGDEF"/>
    <property type="match status" value="1"/>
</dbReference>
<evidence type="ECO:0000259" key="1">
    <source>
        <dbReference type="PROSITE" id="PS50883"/>
    </source>
</evidence>
<dbReference type="Proteomes" id="UP000320876">
    <property type="component" value="Unassembled WGS sequence"/>
</dbReference>
<sequence>MMPLQGSRLARIRCVRAEPHTSDELVTAEAMERWSVPKPGDAPGLVEIARRWATTLADTKGVTLPTNELQDVLLDMAREVHARSDTARDAAVHRFTALYSASPIGIALAEPDGVIVEVNQALVRILGGKVDQLRGRAITDLGATEREASSLAAGIEELGEHDLPRYRERMKLTHTTDGPLWVHVTLARLPGDGTGATYPVLMVEDANELHLLQETLRYQNLHDPLTGLPNSSQFLAKLEASLSESPAERFGLVYLDLDGFKVINDGLGAGVGDHVLRGVAGKLCSVFTSHDAFVARLSGDGFAVLLRGDLRAPHVIAMVQEALAELAEPIYVGGEGIGVSASAGIVVHADVDTPEEFLRAAEIALHRAKEAGKAQWMLYDPELDKRDRSRYRLGAVIGGALENGEFHLTYQPTVKLSGPGTLMAVNAGLQWQHPELGELDSAEFYPLAAVTGMTIPLGRWLLTESLAATARWRRRFGDAAPDVCVRLPHRLAIDPDLVLVVKEELDRHGLPGNALRLCTDGVSVNDPRGEVLDSLAVLADLGATMVLAVSGTADLELITRHELPVRHIILTGAVIDALAEQDDEATVHDLRHLIERGQALGLRIGAEGVRTRAHADRLRDLGVRAGRGPFVGESVTGEDVDQLIERHTR</sequence>
<dbReference type="Pfam" id="PF00563">
    <property type="entry name" value="EAL"/>
    <property type="match status" value="1"/>
</dbReference>
<dbReference type="PANTHER" id="PTHR44757:SF2">
    <property type="entry name" value="BIOFILM ARCHITECTURE MAINTENANCE PROTEIN MBAA"/>
    <property type="match status" value="1"/>
</dbReference>
<dbReference type="Gene3D" id="3.30.70.270">
    <property type="match status" value="1"/>
</dbReference>
<reference evidence="3 4" key="1">
    <citation type="submission" date="2019-06" db="EMBL/GenBank/DDBJ databases">
        <title>Sequencing the genomes of 1000 actinobacteria strains.</title>
        <authorList>
            <person name="Klenk H.-P."/>
        </authorList>
    </citation>
    <scope>NUCLEOTIDE SEQUENCE [LARGE SCALE GENOMIC DNA]</scope>
    <source>
        <strain evidence="3 4">DSM 45679</strain>
    </source>
</reference>
<dbReference type="NCBIfam" id="TIGR00254">
    <property type="entry name" value="GGDEF"/>
    <property type="match status" value="1"/>
</dbReference>
<gene>
    <name evidence="3" type="ORF">FB471_5979</name>
</gene>
<name>A0A542CSR7_AMYCI</name>
<dbReference type="PROSITE" id="PS50883">
    <property type="entry name" value="EAL"/>
    <property type="match status" value="1"/>
</dbReference>
<dbReference type="AlphaFoldDB" id="A0A542CSR7"/>
<dbReference type="SUPFAM" id="SSF55785">
    <property type="entry name" value="PYP-like sensor domain (PAS domain)"/>
    <property type="match status" value="1"/>
</dbReference>
<dbReference type="EMBL" id="VFML01000002">
    <property type="protein sequence ID" value="TQI93834.1"/>
    <property type="molecule type" value="Genomic_DNA"/>
</dbReference>
<proteinExistence type="predicted"/>
<dbReference type="InterPro" id="IPR029787">
    <property type="entry name" value="Nucleotide_cyclase"/>
</dbReference>
<dbReference type="CDD" id="cd01948">
    <property type="entry name" value="EAL"/>
    <property type="match status" value="1"/>
</dbReference>
<dbReference type="Pfam" id="PF13426">
    <property type="entry name" value="PAS_9"/>
    <property type="match status" value="1"/>
</dbReference>
<dbReference type="SMART" id="SM00052">
    <property type="entry name" value="EAL"/>
    <property type="match status" value="1"/>
</dbReference>
<dbReference type="Pfam" id="PF00990">
    <property type="entry name" value="GGDEF"/>
    <property type="match status" value="1"/>
</dbReference>
<dbReference type="InterPro" id="IPR043128">
    <property type="entry name" value="Rev_trsase/Diguanyl_cyclase"/>
</dbReference>
<evidence type="ECO:0000313" key="3">
    <source>
        <dbReference type="EMBL" id="TQI93834.1"/>
    </source>
</evidence>
<accession>A0A542CSR7</accession>
<dbReference type="PANTHER" id="PTHR44757">
    <property type="entry name" value="DIGUANYLATE CYCLASE DGCP"/>
    <property type="match status" value="1"/>
</dbReference>
<dbReference type="Gene3D" id="3.20.20.450">
    <property type="entry name" value="EAL domain"/>
    <property type="match status" value="1"/>
</dbReference>
<dbReference type="SMART" id="SM00267">
    <property type="entry name" value="GGDEF"/>
    <property type="match status" value="1"/>
</dbReference>
<evidence type="ECO:0000259" key="2">
    <source>
        <dbReference type="PROSITE" id="PS50887"/>
    </source>
</evidence>
<dbReference type="InterPro" id="IPR001633">
    <property type="entry name" value="EAL_dom"/>
</dbReference>
<dbReference type="SMART" id="SM00091">
    <property type="entry name" value="PAS"/>
    <property type="match status" value="1"/>
</dbReference>
<dbReference type="SUPFAM" id="SSF141868">
    <property type="entry name" value="EAL domain-like"/>
    <property type="match status" value="1"/>
</dbReference>
<dbReference type="NCBIfam" id="TIGR00229">
    <property type="entry name" value="sensory_box"/>
    <property type="match status" value="1"/>
</dbReference>
<feature type="domain" description="GGDEF" evidence="2">
    <location>
        <begin position="248"/>
        <end position="381"/>
    </location>
</feature>
<dbReference type="InterPro" id="IPR052155">
    <property type="entry name" value="Biofilm_reg_signaling"/>
</dbReference>
<dbReference type="SUPFAM" id="SSF55073">
    <property type="entry name" value="Nucleotide cyclase"/>
    <property type="match status" value="1"/>
</dbReference>
<dbReference type="CDD" id="cd01949">
    <property type="entry name" value="GGDEF"/>
    <property type="match status" value="1"/>
</dbReference>
<keyword evidence="4" id="KW-1185">Reference proteome</keyword>
<protein>
    <submittedName>
        <fullName evidence="3">PAS domain S-box-containing protein/diguanylate cyclase (GGDEF)-like protein</fullName>
    </submittedName>
</protein>
<evidence type="ECO:0000313" key="4">
    <source>
        <dbReference type="Proteomes" id="UP000320876"/>
    </source>
</evidence>
<organism evidence="3 4">
    <name type="scientific">Amycolatopsis cihanbeyliensis</name>
    <dbReference type="NCBI Taxonomy" id="1128664"/>
    <lineage>
        <taxon>Bacteria</taxon>
        <taxon>Bacillati</taxon>
        <taxon>Actinomycetota</taxon>
        <taxon>Actinomycetes</taxon>
        <taxon>Pseudonocardiales</taxon>
        <taxon>Pseudonocardiaceae</taxon>
        <taxon>Amycolatopsis</taxon>
    </lineage>
</organism>
<dbReference type="InterPro" id="IPR035919">
    <property type="entry name" value="EAL_sf"/>
</dbReference>
<dbReference type="CDD" id="cd00130">
    <property type="entry name" value="PAS"/>
    <property type="match status" value="1"/>
</dbReference>
<dbReference type="InterPro" id="IPR000160">
    <property type="entry name" value="GGDEF_dom"/>
</dbReference>